<dbReference type="Proteomes" id="UP001283361">
    <property type="component" value="Unassembled WGS sequence"/>
</dbReference>
<keyword evidence="2" id="KW-1185">Reference proteome</keyword>
<reference evidence="1" key="1">
    <citation type="journal article" date="2023" name="G3 (Bethesda)">
        <title>A reference genome for the long-term kleptoplast-retaining sea slug Elysia crispata morphotype clarki.</title>
        <authorList>
            <person name="Eastman K.E."/>
            <person name="Pendleton A.L."/>
            <person name="Shaikh M.A."/>
            <person name="Suttiyut T."/>
            <person name="Ogas R."/>
            <person name="Tomko P."/>
            <person name="Gavelis G."/>
            <person name="Widhalm J.R."/>
            <person name="Wisecaver J.H."/>
        </authorList>
    </citation>
    <scope>NUCLEOTIDE SEQUENCE</scope>
    <source>
        <strain evidence="1">ECLA1</strain>
    </source>
</reference>
<accession>A0AAE0Y0S2</accession>
<evidence type="ECO:0000313" key="2">
    <source>
        <dbReference type="Proteomes" id="UP001283361"/>
    </source>
</evidence>
<name>A0AAE0Y0S2_9GAST</name>
<gene>
    <name evidence="1" type="ORF">RRG08_005406</name>
</gene>
<proteinExistence type="predicted"/>
<organism evidence="1 2">
    <name type="scientific">Elysia crispata</name>
    <name type="common">lettuce slug</name>
    <dbReference type="NCBI Taxonomy" id="231223"/>
    <lineage>
        <taxon>Eukaryota</taxon>
        <taxon>Metazoa</taxon>
        <taxon>Spiralia</taxon>
        <taxon>Lophotrochozoa</taxon>
        <taxon>Mollusca</taxon>
        <taxon>Gastropoda</taxon>
        <taxon>Heterobranchia</taxon>
        <taxon>Euthyneura</taxon>
        <taxon>Panpulmonata</taxon>
        <taxon>Sacoglossa</taxon>
        <taxon>Placobranchoidea</taxon>
        <taxon>Plakobranchidae</taxon>
        <taxon>Elysia</taxon>
    </lineage>
</organism>
<protein>
    <submittedName>
        <fullName evidence="1">Uncharacterized protein</fullName>
    </submittedName>
</protein>
<evidence type="ECO:0000313" key="1">
    <source>
        <dbReference type="EMBL" id="KAK3729033.1"/>
    </source>
</evidence>
<comment type="caution">
    <text evidence="1">The sequence shown here is derived from an EMBL/GenBank/DDBJ whole genome shotgun (WGS) entry which is preliminary data.</text>
</comment>
<dbReference type="EMBL" id="JAWDGP010007160">
    <property type="protein sequence ID" value="KAK3729033.1"/>
    <property type="molecule type" value="Genomic_DNA"/>
</dbReference>
<sequence length="145" mass="16501">MYVQVPASRPLVLARGHNTAMQSYGCDASSSEWVQLRCTVDFSVCLAVADLPGHMSGSRCQMIIHCVRLETRKRCTKLGFKENLMQFRVTFIGYSSKKKIQRFATCHLAVQIVRQVLLHYLENEQEVALSRTSRRSYSSSGSKYM</sequence>
<dbReference type="AlphaFoldDB" id="A0AAE0Y0S2"/>